<feature type="compositionally biased region" description="Low complexity" evidence="1">
    <location>
        <begin position="430"/>
        <end position="439"/>
    </location>
</feature>
<keyword evidence="2" id="KW-1133">Transmembrane helix</keyword>
<feature type="transmembrane region" description="Helical" evidence="2">
    <location>
        <begin position="115"/>
        <end position="143"/>
    </location>
</feature>
<evidence type="ECO:0000256" key="1">
    <source>
        <dbReference type="SAM" id="MobiDB-lite"/>
    </source>
</evidence>
<feature type="compositionally biased region" description="Low complexity" evidence="1">
    <location>
        <begin position="1148"/>
        <end position="1158"/>
    </location>
</feature>
<feature type="compositionally biased region" description="Gly residues" evidence="1">
    <location>
        <begin position="2157"/>
        <end position="2170"/>
    </location>
</feature>
<feature type="transmembrane region" description="Helical" evidence="2">
    <location>
        <begin position="273"/>
        <end position="290"/>
    </location>
</feature>
<feature type="transmembrane region" description="Helical" evidence="2">
    <location>
        <begin position="155"/>
        <end position="176"/>
    </location>
</feature>
<dbReference type="PANTHER" id="PTHR31600">
    <property type="entry name" value="TINY MACROCYSTS PROTEIN B-RELATED"/>
    <property type="match status" value="1"/>
</dbReference>
<dbReference type="PANTHER" id="PTHR31600:SF2">
    <property type="entry name" value="GAMETE ENRICHED GENE 10 PROTEIN-RELATED"/>
    <property type="match status" value="1"/>
</dbReference>
<gene>
    <name evidence="4" type="ORF">FNF27_00296</name>
</gene>
<dbReference type="Proteomes" id="UP000322899">
    <property type="component" value="Unassembled WGS sequence"/>
</dbReference>
<protein>
    <recommendedName>
        <fullName evidence="3">TmcB/TmcC TPR repeats domain-containing protein</fullName>
    </recommendedName>
</protein>
<feature type="region of interest" description="Disordered" evidence="1">
    <location>
        <begin position="1211"/>
        <end position="1266"/>
    </location>
</feature>
<feature type="region of interest" description="Disordered" evidence="1">
    <location>
        <begin position="1279"/>
        <end position="1298"/>
    </location>
</feature>
<feature type="compositionally biased region" description="Basic and acidic residues" evidence="1">
    <location>
        <begin position="2092"/>
        <end position="2103"/>
    </location>
</feature>
<feature type="compositionally biased region" description="Polar residues" evidence="1">
    <location>
        <begin position="1222"/>
        <end position="1238"/>
    </location>
</feature>
<sequence length="2170" mass="225625">MAGSVATTSSAARMSGSSGVARSASAGCSLESVTRGIRRALFGLAYIASEERKASPTASNRRFAGAVLVDTLQLVAFSVNTSPNQPWGAFPIGSVISQGLAFLTPDSADITFGPVAFQVLLALAAAWAVIFVAMAAVIGCAFVQERKQSGLLLRSFRAVAALSTSALFLPISSLLFRAFACDAGSSATGGWLGTSMRCNDPVRVGVLVAIAIVLALFAVLAGFVTATFIDREPASSTWTARLHGRVDLAMLVLKLALTAVYNLSPADLVGDPVVTVALIVAGLAWYATIFRELYMINSAGNVIVGASAATFLWSAMVLGFAQLAPGSDQTAMLIAGGLLAALAGGVLVRQELERVASLPLAQLRSAAHILAWANYRVNLAEVISKEAQGTPAAAAIESLASKSKFKHISSDFASPASGSQVRLAARAAVGAARSKASSKNARRKRSAHGMQRPTGARGDASPPSSARRVAGARSKRRLSGGGAMLEDTVSAMGMPPGARHRRTPSSESQQQTPSTIGAAGGVGLAVSGVPRSRMSAAVRGAEADAAGGRGEQSQADGAETSAPLGMGRGARDAMTPEQLAATRAGLLDEAEKAYRAAMQGFDSSGVGLAAAAAFYRRFSPYNQQEIDALAKLKAMKPALDLDFVVFLRSLQLDGSASGSGNSPVDRVLYEQMSSSVRLLRVKAYRQLVRFWAYLSESTPDVWEVLQAGKALRSTVRELDSLFGKLLWYNPDSPSILRAYAGFLTEQGNEPGRAAEMLSRAERVEEVGASQHRAKVQHVVLFQKAPVPGARDTDSPETAVKRALADESAAVITLSSGSSNRGEIVSVSPAACRALLAPRASAIIGANVRAIIPSPWQEGHGRFLSGFGRSVHGRSAVLGRCLVMPVQLMDGSIAPFYMAFAEGPPDPASLQPRLAAVIQPVPSDEHLIVFGGAQDGFRIHSASRGSLDLLGLDGTTLAERHSTMLAFCPSAAPGFVPFAAAISESDEALLMRSNASLIHHARTLRSAMLARMEGASVGQGLRAVPSSASLLGNAMLAVPSVVEEHPAGASALLPVLPLTELTSTGLVPVDAVPGQPPVLLAGSVQRISVEGRDHFMLRWTPTNLSFPSGISRDGSTVRAEVLADDEEDDDSAVDEGAITADASLLGGADGAASSTGVAASDDDDSSGLSGDAKGLPVGIAGGGAAAARAAQGDATDGAAEMDSFANAVSSAAGKPLLHPQPPASAQSGSDIGPVRSSSSEQRDRSFPHLAVQTSLTPTHRDSSKMRTPLSAAAVLPGRLRHMPGRRADAKAAPSPALRGIRRESMGVAGTPTAQRKVSIMEGQGQRRSSLAASGPPPARSRGFADASSVGSSGSSTVVSVMKSFTRLNGDLEPEVHRVRVVLALTAAALLAAAIAVAVYMPAVGQNVQDLSLGVQLSANRLQTMQEAWQAVQEIGRNATTQATNPEKLEREGVTPVEVELIWLNQAIDAMIETGKKLLTLGPSAGPRGNDFDLNHLIPITEPALAAGRPAGTSLLSVAEAESFMYAQFRTVATALPADLALDRVQYAIAVLSINADTYAEALAMSLDQRHADLAAVGPRLLLELLSAGAVFLFVVVLASLAVSVSAVRALGQRQEDTLTLMLAIPRQAASALRDRSTTNLEKAIAEGEEQVAEAEDASALGGGGGDGSTPARGATGLGGGAPLGDDDEMQRLIVEEAEAAERWSAVLRKVRRREARRQAGSGVKGRPHTDSSHFTCKSISRLLLPNLLVAAWLGTVVVATVLSQELALSQATRISRVAAASSAAVDAVQLAAGLIQTTNETFGTGGMALNDDAVAAQSWRDALHQGLPQRIDKLRRVTYRADNVSAAMRLLVFGGDVCSTAGVCESLPPLSGDTAPDARRLLLDNGCWNARATPFTYDCGVVGNGVMLEGLLTATARITALARQVARSVPVPPGRVYSLKTETNVESVAIMVSINSPHVQAALERARNELLARTSEIISSSTGFAVSFTWGFCACYVVLVTAWYWGSVKSLAEPLRESRELFRFVPGALLDAMPSLKTRLREMAADANAGRTGRTRQPKGASRTWAQWCARTCCSRSAKQAPRPPRVIVPAEASERASSLRDDSTAPPPESHHATIAAMVPNTSDADTPASDARLLASNSQVGGLGDTADTLHDEGGDSGSDGGPGADGSQ</sequence>
<proteinExistence type="predicted"/>
<feature type="transmembrane region" description="Helical" evidence="2">
    <location>
        <begin position="302"/>
        <end position="324"/>
    </location>
</feature>
<feature type="region of interest" description="Disordered" evidence="1">
    <location>
        <begin position="541"/>
        <end position="570"/>
    </location>
</feature>
<feature type="transmembrane region" description="Helical" evidence="2">
    <location>
        <begin position="204"/>
        <end position="230"/>
    </location>
</feature>
<feature type="transmembrane region" description="Helical" evidence="2">
    <location>
        <begin position="1588"/>
        <end position="1610"/>
    </location>
</feature>
<feature type="region of interest" description="Disordered" evidence="1">
    <location>
        <begin position="1306"/>
        <end position="1353"/>
    </location>
</feature>
<accession>A0A5A8EP52</accession>
<reference evidence="4 5" key="1">
    <citation type="submission" date="2019-07" db="EMBL/GenBank/DDBJ databases">
        <title>Genomes of Cafeteria roenbergensis.</title>
        <authorList>
            <person name="Fischer M.G."/>
            <person name="Hackl T."/>
            <person name="Roman M."/>
        </authorList>
    </citation>
    <scope>NUCLEOTIDE SEQUENCE [LARGE SCALE GENOMIC DNA]</scope>
    <source>
        <strain evidence="4 5">E4-10P</strain>
    </source>
</reference>
<dbReference type="InterPro" id="IPR052994">
    <property type="entry name" value="Tiny_macrocysts_regulators"/>
</dbReference>
<feature type="domain" description="TmcB/TmcC TPR repeats" evidence="3">
    <location>
        <begin position="656"/>
        <end position="765"/>
    </location>
</feature>
<dbReference type="Pfam" id="PF25474">
    <property type="entry name" value="TPR_TmcB"/>
    <property type="match status" value="1"/>
</dbReference>
<dbReference type="EMBL" id="VLTO01000001">
    <property type="protein sequence ID" value="KAA0178447.1"/>
    <property type="molecule type" value="Genomic_DNA"/>
</dbReference>
<organism evidence="4 5">
    <name type="scientific">Cafeteria roenbergensis</name>
    <name type="common">Marine flagellate</name>
    <dbReference type="NCBI Taxonomy" id="33653"/>
    <lineage>
        <taxon>Eukaryota</taxon>
        <taxon>Sar</taxon>
        <taxon>Stramenopiles</taxon>
        <taxon>Bigyra</taxon>
        <taxon>Opalozoa</taxon>
        <taxon>Bicosoecida</taxon>
        <taxon>Cafeteriaceae</taxon>
        <taxon>Cafeteria</taxon>
    </lineage>
</organism>
<feature type="compositionally biased region" description="Low complexity" evidence="1">
    <location>
        <begin position="505"/>
        <end position="517"/>
    </location>
</feature>
<evidence type="ECO:0000313" key="4">
    <source>
        <dbReference type="EMBL" id="KAA0178447.1"/>
    </source>
</evidence>
<comment type="caution">
    <text evidence="4">The sequence shown here is derived from an EMBL/GenBank/DDBJ whole genome shotgun (WGS) entry which is preliminary data.</text>
</comment>
<evidence type="ECO:0000313" key="5">
    <source>
        <dbReference type="Proteomes" id="UP000322899"/>
    </source>
</evidence>
<feature type="region of interest" description="Disordered" evidence="1">
    <location>
        <begin position="1647"/>
        <end position="1683"/>
    </location>
</feature>
<feature type="region of interest" description="Disordered" evidence="1">
    <location>
        <begin position="430"/>
        <end position="523"/>
    </location>
</feature>
<feature type="region of interest" description="Disordered" evidence="1">
    <location>
        <begin position="1148"/>
        <end position="1170"/>
    </location>
</feature>
<evidence type="ECO:0000256" key="2">
    <source>
        <dbReference type="SAM" id="Phobius"/>
    </source>
</evidence>
<feature type="transmembrane region" description="Helical" evidence="2">
    <location>
        <begin position="1741"/>
        <end position="1761"/>
    </location>
</feature>
<name>A0A5A8EP52_CAFRO</name>
<dbReference type="OrthoDB" id="533766at2759"/>
<feature type="region of interest" description="Disordered" evidence="1">
    <location>
        <begin position="2079"/>
        <end position="2170"/>
    </location>
</feature>
<keyword evidence="2" id="KW-0472">Membrane</keyword>
<evidence type="ECO:0000259" key="3">
    <source>
        <dbReference type="Pfam" id="PF25474"/>
    </source>
</evidence>
<dbReference type="InterPro" id="IPR057352">
    <property type="entry name" value="TPR_TmcB/C"/>
</dbReference>
<keyword evidence="2" id="KW-0812">Transmembrane</keyword>